<dbReference type="EC" id="3.6.4.-" evidence="8"/>
<dbReference type="GO" id="GO:0005524">
    <property type="term" value="F:ATP binding"/>
    <property type="evidence" value="ECO:0007669"/>
    <property type="project" value="UniProtKB-KW"/>
</dbReference>
<evidence type="ECO:0000256" key="2">
    <source>
        <dbReference type="ARBA" id="ARBA00022801"/>
    </source>
</evidence>
<dbReference type="Gene3D" id="3.40.50.10810">
    <property type="entry name" value="Tandem AAA-ATPase domain"/>
    <property type="match status" value="1"/>
</dbReference>
<dbReference type="GO" id="GO:0008094">
    <property type="term" value="F:ATP-dependent activity, acting on DNA"/>
    <property type="evidence" value="ECO:0007669"/>
    <property type="project" value="TreeGrafter"/>
</dbReference>
<dbReference type="InterPro" id="IPR050628">
    <property type="entry name" value="SNF2_RAD54_helicase_TF"/>
</dbReference>
<feature type="domain" description="Helicase ATP-binding" evidence="6">
    <location>
        <begin position="142"/>
        <end position="263"/>
    </location>
</feature>
<name>A0A7R8H062_LEPSM</name>
<dbReference type="Pfam" id="PF00176">
    <property type="entry name" value="SNF2-rel_dom"/>
    <property type="match status" value="1"/>
</dbReference>
<dbReference type="GO" id="GO:0061630">
    <property type="term" value="F:ubiquitin protein ligase activity"/>
    <property type="evidence" value="ECO:0007669"/>
    <property type="project" value="UniProtKB-EC"/>
</dbReference>
<dbReference type="CDD" id="cd18008">
    <property type="entry name" value="DEXDc_SHPRH-like"/>
    <property type="match status" value="1"/>
</dbReference>
<keyword evidence="2 8" id="KW-0378">Hydrolase</keyword>
<dbReference type="InterPro" id="IPR049730">
    <property type="entry name" value="SNF2/RAD54-like_C"/>
</dbReference>
<dbReference type="InterPro" id="IPR001650">
    <property type="entry name" value="Helicase_C-like"/>
</dbReference>
<dbReference type="GO" id="GO:0016787">
    <property type="term" value="F:hydrolase activity"/>
    <property type="evidence" value="ECO:0007669"/>
    <property type="project" value="UniProtKB-KW"/>
</dbReference>
<proteinExistence type="predicted"/>
<evidence type="ECO:0000256" key="3">
    <source>
        <dbReference type="ARBA" id="ARBA00022806"/>
    </source>
</evidence>
<feature type="compositionally biased region" description="Basic and acidic residues" evidence="5">
    <location>
        <begin position="96"/>
        <end position="113"/>
    </location>
</feature>
<dbReference type="SMART" id="SM00490">
    <property type="entry name" value="HELICc"/>
    <property type="match status" value="1"/>
</dbReference>
<dbReference type="GO" id="GO:0005634">
    <property type="term" value="C:nucleus"/>
    <property type="evidence" value="ECO:0007669"/>
    <property type="project" value="TreeGrafter"/>
</dbReference>
<keyword evidence="4" id="KW-0067">ATP-binding</keyword>
<keyword evidence="8" id="KW-0808">Transferase</keyword>
<dbReference type="SMART" id="SM00487">
    <property type="entry name" value="DEXDc"/>
    <property type="match status" value="1"/>
</dbReference>
<dbReference type="InterPro" id="IPR014001">
    <property type="entry name" value="Helicase_ATP-bd"/>
</dbReference>
<evidence type="ECO:0000313" key="9">
    <source>
        <dbReference type="Proteomes" id="UP000675881"/>
    </source>
</evidence>
<protein>
    <submittedName>
        <fullName evidence="8">SMARCA3</fullName>
        <ecNumber evidence="8">2.3.2.27</ecNumber>
        <ecNumber evidence="8">3.6.4.-</ecNumber>
    </submittedName>
</protein>
<dbReference type="GO" id="GO:0006281">
    <property type="term" value="P:DNA repair"/>
    <property type="evidence" value="ECO:0007669"/>
    <property type="project" value="TreeGrafter"/>
</dbReference>
<dbReference type="OrthoDB" id="423559at2759"/>
<dbReference type="PROSITE" id="PS51192">
    <property type="entry name" value="HELICASE_ATP_BIND_1"/>
    <property type="match status" value="1"/>
</dbReference>
<keyword evidence="3" id="KW-0347">Helicase</keyword>
<evidence type="ECO:0000256" key="1">
    <source>
        <dbReference type="ARBA" id="ARBA00022741"/>
    </source>
</evidence>
<evidence type="ECO:0000256" key="5">
    <source>
        <dbReference type="SAM" id="MobiDB-lite"/>
    </source>
</evidence>
<keyword evidence="1" id="KW-0547">Nucleotide-binding</keyword>
<dbReference type="SUPFAM" id="SSF52540">
    <property type="entry name" value="P-loop containing nucleoside triphosphate hydrolases"/>
    <property type="match status" value="2"/>
</dbReference>
<dbReference type="PANTHER" id="PTHR45626">
    <property type="entry name" value="TRANSCRIPTION TERMINATION FACTOR 2-RELATED"/>
    <property type="match status" value="1"/>
</dbReference>
<organism evidence="8 9">
    <name type="scientific">Lepeophtheirus salmonis</name>
    <name type="common">Salmon louse</name>
    <name type="synonym">Caligus salmonis</name>
    <dbReference type="NCBI Taxonomy" id="72036"/>
    <lineage>
        <taxon>Eukaryota</taxon>
        <taxon>Metazoa</taxon>
        <taxon>Ecdysozoa</taxon>
        <taxon>Arthropoda</taxon>
        <taxon>Crustacea</taxon>
        <taxon>Multicrustacea</taxon>
        <taxon>Hexanauplia</taxon>
        <taxon>Copepoda</taxon>
        <taxon>Siphonostomatoida</taxon>
        <taxon>Caligidae</taxon>
        <taxon>Lepeophtheirus</taxon>
    </lineage>
</organism>
<dbReference type="CDD" id="cd18793">
    <property type="entry name" value="SF2_C_SNF"/>
    <property type="match status" value="1"/>
</dbReference>
<evidence type="ECO:0000259" key="7">
    <source>
        <dbReference type="PROSITE" id="PS51194"/>
    </source>
</evidence>
<dbReference type="EMBL" id="HG994580">
    <property type="protein sequence ID" value="CAF2778280.1"/>
    <property type="molecule type" value="Genomic_DNA"/>
</dbReference>
<accession>A0A7R8H062</accession>
<dbReference type="InterPro" id="IPR000330">
    <property type="entry name" value="SNF2_N"/>
</dbReference>
<evidence type="ECO:0000313" key="8">
    <source>
        <dbReference type="EMBL" id="CAF2778280.1"/>
    </source>
</evidence>
<dbReference type="Gene3D" id="3.40.50.300">
    <property type="entry name" value="P-loop containing nucleotide triphosphate hydrolases"/>
    <property type="match status" value="2"/>
</dbReference>
<keyword evidence="9" id="KW-1185">Reference proteome</keyword>
<feature type="region of interest" description="Disordered" evidence="5">
    <location>
        <begin position="74"/>
        <end position="117"/>
    </location>
</feature>
<gene>
    <name evidence="8" type="ORF">LSAA_557</name>
</gene>
<dbReference type="AlphaFoldDB" id="A0A7R8H062"/>
<dbReference type="GO" id="GO:0004386">
    <property type="term" value="F:helicase activity"/>
    <property type="evidence" value="ECO:0007669"/>
    <property type="project" value="UniProtKB-KW"/>
</dbReference>
<evidence type="ECO:0000256" key="4">
    <source>
        <dbReference type="ARBA" id="ARBA00022840"/>
    </source>
</evidence>
<reference evidence="8" key="1">
    <citation type="submission" date="2021-02" db="EMBL/GenBank/DDBJ databases">
        <authorList>
            <person name="Bekaert M."/>
        </authorList>
    </citation>
    <scope>NUCLEOTIDE SEQUENCE</scope>
    <source>
        <strain evidence="8">IoA-00</strain>
    </source>
</reference>
<dbReference type="EC" id="2.3.2.27" evidence="8"/>
<sequence length="569" mass="64698">MAINASPSLVFKIISILSSIIYQTKKQIKKSSGGDSRKHGIINVFSVFDKSSSEGEEEDDGFDIDDDIFVEPCSTSSSTFQCGDEIDSTPGKRSRLHEGSIEEKDSKKGKMDTEESPLGDFVEMDEVDDNFTQELIVPPKEPSKYVLGSRATLIVCPLSLLQHWISEFDKHVDKSLEKYDVVVTTYGTLSAEYRNANSSKSVLLNVKWLRVVLDEGHLIRNAKAQVTQSVMSLNAARKWVLTGTPIQNKLKELFSLVNWLGIQPFKDSKKTWTEIIERTNGSKEGISRLQVLLTSICMRRVKNDRLNGKPLVKLPPRKFFERRVYFQGEDAKIHEVLRDEGFKFIEQLMMNGNLNRNFGHVFALVMKMRQYCCHPELLSMKFREKTEETFKYNLKKTAIILKDNEGEDEPDVQIKGMETKSVSPKLLAVLDELKIIPSEDKVIIVSQFTSFLSMIHPIFDAGSPRILLLSLKAGGIGLNLIAANHLLLLDPAWNPADEDQCFDRIYRIGQEKPVVIYKYIVDNSIEDRILALQEHKRKLAKTAFNRNSSRNSLREDRIKNFKVLVGLES</sequence>
<dbReference type="InterPro" id="IPR027417">
    <property type="entry name" value="P-loop_NTPase"/>
</dbReference>
<evidence type="ECO:0000259" key="6">
    <source>
        <dbReference type="PROSITE" id="PS51192"/>
    </source>
</evidence>
<dbReference type="Pfam" id="PF00271">
    <property type="entry name" value="Helicase_C"/>
    <property type="match status" value="1"/>
</dbReference>
<dbReference type="PROSITE" id="PS51194">
    <property type="entry name" value="HELICASE_CTER"/>
    <property type="match status" value="1"/>
</dbReference>
<dbReference type="PANTHER" id="PTHR45626:SF17">
    <property type="entry name" value="HELICASE-LIKE TRANSCRIPTION FACTOR"/>
    <property type="match status" value="1"/>
</dbReference>
<keyword evidence="8" id="KW-0012">Acyltransferase</keyword>
<dbReference type="InterPro" id="IPR038718">
    <property type="entry name" value="SNF2-like_sf"/>
</dbReference>
<dbReference type="Proteomes" id="UP000675881">
    <property type="component" value="Chromosome 1"/>
</dbReference>
<feature type="domain" description="Helicase C-terminal" evidence="7">
    <location>
        <begin position="393"/>
        <end position="550"/>
    </location>
</feature>